<sequence length="671" mass="74854">MVGYDERGVYWLYLPDGRIVRSRDMVFDETPAVVPTAQLLGNEEPDLPPMPDVERTQAVPVEKDNEQPLDHPEVPPAVPTVVPQRRGKRAAAQPDVAPRRSPRHLPTAAVVPEGQPKRDTPSRAAVDNAEYLERERAAEELGDPWMGEMTAEEYEAQANLTEADMNPFKFLPETVNYMDTSDNIALAAVGFPAVPTSYAEAMKDPDRWRPAMDEEMCCMEAYDVFGPACEPSPDSTVLGVMWLYAHKFNGLGEIVGEKARLVVQGQHQVEGRDFYKKYAGIDFRSAYLNAKMKEELYVRLPRGFRSANSPPLVLPLQRSLYGAVQSGNNWWEELNSAYKDLGYSRSEADQCVRVRKSNVGETHTGTYTDDTVGGSSSLEEAERAKKELGDKYAIKVTDEVEFSLGMRLEHNREKGTATLSMRGYLERLLERHGFTNINPKSTPFALGTLLSKEGSPTTDTQRRFMADKPYDVIVGGLQFAVGAMRPDLAFSVNILSRYSRAPYAEDGLIPVTYVDTDLGKCADSDRSTMGILTKMAGAPTFWMSKRQDAVSLSTVEAEYITLTRGTQQAIWTFGFMSEVGYAQHLPMRVFNDNQGVLSISENPQFHARSKHIRLRYHWIRELVNPGARGVKQLSVEYVAGTDNPADILTKSLSRAMHDNQLKLMGVSRGVA</sequence>
<dbReference type="EMBL" id="WQMT02000005">
    <property type="protein sequence ID" value="KAG9222208.1"/>
    <property type="molecule type" value="Genomic_DNA"/>
</dbReference>
<protein>
    <submittedName>
        <fullName evidence="1">Uncharacterized protein</fullName>
    </submittedName>
</protein>
<proteinExistence type="predicted"/>
<evidence type="ECO:0000313" key="2">
    <source>
        <dbReference type="Proteomes" id="UP000824881"/>
    </source>
</evidence>
<accession>A0ACB7IY36</accession>
<name>A0ACB7IY36_PLECO</name>
<dbReference type="Proteomes" id="UP000824881">
    <property type="component" value="Unassembled WGS sequence"/>
</dbReference>
<organism evidence="1 2">
    <name type="scientific">Pleurotus cornucopiae</name>
    <name type="common">Cornucopia mushroom</name>
    <dbReference type="NCBI Taxonomy" id="5321"/>
    <lineage>
        <taxon>Eukaryota</taxon>
        <taxon>Fungi</taxon>
        <taxon>Dikarya</taxon>
        <taxon>Basidiomycota</taxon>
        <taxon>Agaricomycotina</taxon>
        <taxon>Agaricomycetes</taxon>
        <taxon>Agaricomycetidae</taxon>
        <taxon>Agaricales</taxon>
        <taxon>Pleurotineae</taxon>
        <taxon>Pleurotaceae</taxon>
        <taxon>Pleurotus</taxon>
    </lineage>
</organism>
<gene>
    <name evidence="1" type="ORF">CCMSSC00406_0006505</name>
</gene>
<comment type="caution">
    <text evidence="1">The sequence shown here is derived from an EMBL/GenBank/DDBJ whole genome shotgun (WGS) entry which is preliminary data.</text>
</comment>
<reference evidence="1 2" key="1">
    <citation type="journal article" date="2021" name="Appl. Environ. Microbiol.">
        <title>Genetic linkage and physical mapping for an oyster mushroom Pleurotus cornucopiae and QTL analysis for the trait cap color.</title>
        <authorList>
            <person name="Zhang Y."/>
            <person name="Gao W."/>
            <person name="Sonnenberg A."/>
            <person name="Chen Q."/>
            <person name="Zhang J."/>
            <person name="Huang C."/>
        </authorList>
    </citation>
    <scope>NUCLEOTIDE SEQUENCE [LARGE SCALE GENOMIC DNA]</scope>
    <source>
        <strain evidence="1">CCMSSC00406</strain>
    </source>
</reference>
<evidence type="ECO:0000313" key="1">
    <source>
        <dbReference type="EMBL" id="KAG9222208.1"/>
    </source>
</evidence>
<keyword evidence="2" id="KW-1185">Reference proteome</keyword>